<feature type="transmembrane region" description="Helical" evidence="8">
    <location>
        <begin position="109"/>
        <end position="128"/>
    </location>
</feature>
<evidence type="ECO:0000256" key="4">
    <source>
        <dbReference type="ARBA" id="ARBA00022989"/>
    </source>
</evidence>
<feature type="transmembrane region" description="Helical" evidence="8">
    <location>
        <begin position="458"/>
        <end position="480"/>
    </location>
</feature>
<dbReference type="EMBL" id="VXIV02000527">
    <property type="protein sequence ID" value="KAF6037721.1"/>
    <property type="molecule type" value="Genomic_DNA"/>
</dbReference>
<gene>
    <name evidence="9" type="ORF">EB796_003983</name>
</gene>
<dbReference type="GO" id="GO:0016020">
    <property type="term" value="C:membrane"/>
    <property type="evidence" value="ECO:0007669"/>
    <property type="project" value="UniProtKB-SubCell"/>
</dbReference>
<feature type="transmembrane region" description="Helical" evidence="8">
    <location>
        <begin position="6"/>
        <end position="27"/>
    </location>
</feature>
<feature type="region of interest" description="Disordered" evidence="7">
    <location>
        <begin position="51"/>
        <end position="75"/>
    </location>
</feature>
<evidence type="ECO:0000256" key="8">
    <source>
        <dbReference type="SAM" id="Phobius"/>
    </source>
</evidence>
<feature type="transmembrane region" description="Helical" evidence="8">
    <location>
        <begin position="373"/>
        <end position="396"/>
    </location>
</feature>
<dbReference type="InterPro" id="IPR019395">
    <property type="entry name" value="Transmembrane_161A/B"/>
</dbReference>
<feature type="transmembrane region" description="Helical" evidence="8">
    <location>
        <begin position="272"/>
        <end position="292"/>
    </location>
</feature>
<keyword evidence="5 8" id="KW-0472">Membrane</keyword>
<comment type="subcellular location">
    <subcellularLocation>
        <location evidence="1">Membrane</location>
        <topology evidence="1">Multi-pass membrane protein</topology>
    </subcellularLocation>
</comment>
<dbReference type="OrthoDB" id="784140at2759"/>
<feature type="transmembrane region" description="Helical" evidence="8">
    <location>
        <begin position="174"/>
        <end position="194"/>
    </location>
</feature>
<dbReference type="PANTHER" id="PTHR13624">
    <property type="entry name" value="RE42071P"/>
    <property type="match status" value="1"/>
</dbReference>
<evidence type="ECO:0000256" key="6">
    <source>
        <dbReference type="ARBA" id="ARBA00023180"/>
    </source>
</evidence>
<name>A0A7J7KIH1_BUGNE</name>
<evidence type="ECO:0000256" key="2">
    <source>
        <dbReference type="ARBA" id="ARBA00009706"/>
    </source>
</evidence>
<evidence type="ECO:0000256" key="5">
    <source>
        <dbReference type="ARBA" id="ARBA00023136"/>
    </source>
</evidence>
<comment type="similarity">
    <text evidence="2">Belongs to the TMEM161 family.</text>
</comment>
<keyword evidence="3 8" id="KW-0812">Transmembrane</keyword>
<dbReference type="Proteomes" id="UP000593567">
    <property type="component" value="Unassembled WGS sequence"/>
</dbReference>
<sequence>MAVFGAQVVVSLIFLSFLQKLCPIYSLGRWLLTRQGLVRYLHPTDDELKALSGNGQRSANGKKSRKTVNKGVQQNSTESFQVSRSVELHLSHAPLTPFDILPLRFYSEFIWVMDFTLTTAFVVTLTYIHEHFLSPHTNEYGLSSLWCFLLMLFSLKPLINIVSSYKISQNSGEVVLCCIFGFFFLISAMIILIIDDKTLEFHLVSAHDSFTESANQFLSKRELSVIGDGSLVTFRMVLAFISALVGALLTFPGVRVAKCHLDSLLIARDRPLLQMIMYADLLFPVFILSLWVPPISRTPLLGKVIPGTAVEISDSLFDLFRDVTIVSFIIVRMVLLRHRLQAYLNTACTKLEAIRKEAGKIYNTEIQGIVTQVFYYLCVVAVQLICPLTLIAATLLMNRSFTSANVAASPPAAAANVTDADSESLVNSVRANIQEFSLSLSELRSVFSSNLLQSVTSYFIWFFMYAWTVTTYFGIFYHTYLVRA</sequence>
<dbReference type="PANTHER" id="PTHR13624:SF6">
    <property type="entry name" value="EMEI"/>
    <property type="match status" value="1"/>
</dbReference>
<feature type="transmembrane region" description="Helical" evidence="8">
    <location>
        <begin position="232"/>
        <end position="251"/>
    </location>
</feature>
<dbReference type="AlphaFoldDB" id="A0A7J7KIH1"/>
<proteinExistence type="inferred from homology"/>
<dbReference type="Pfam" id="PF10268">
    <property type="entry name" value="Tmemb_161AB"/>
    <property type="match status" value="1"/>
</dbReference>
<evidence type="ECO:0000313" key="10">
    <source>
        <dbReference type="Proteomes" id="UP000593567"/>
    </source>
</evidence>
<keyword evidence="10" id="KW-1185">Reference proteome</keyword>
<reference evidence="9" key="1">
    <citation type="submission" date="2020-06" db="EMBL/GenBank/DDBJ databases">
        <title>Draft genome of Bugula neritina, a colonial animal packing powerful symbionts and potential medicines.</title>
        <authorList>
            <person name="Rayko M."/>
        </authorList>
    </citation>
    <scope>NUCLEOTIDE SEQUENCE [LARGE SCALE GENOMIC DNA]</scope>
    <source>
        <strain evidence="9">Kwan_BN1</strain>
    </source>
</reference>
<accession>A0A7J7KIH1</accession>
<evidence type="ECO:0000256" key="1">
    <source>
        <dbReference type="ARBA" id="ARBA00004141"/>
    </source>
</evidence>
<evidence type="ECO:0000313" key="9">
    <source>
        <dbReference type="EMBL" id="KAF6037721.1"/>
    </source>
</evidence>
<organism evidence="9 10">
    <name type="scientific">Bugula neritina</name>
    <name type="common">Brown bryozoan</name>
    <name type="synonym">Sertularia neritina</name>
    <dbReference type="NCBI Taxonomy" id="10212"/>
    <lineage>
        <taxon>Eukaryota</taxon>
        <taxon>Metazoa</taxon>
        <taxon>Spiralia</taxon>
        <taxon>Lophotrochozoa</taxon>
        <taxon>Bryozoa</taxon>
        <taxon>Gymnolaemata</taxon>
        <taxon>Cheilostomatida</taxon>
        <taxon>Flustrina</taxon>
        <taxon>Buguloidea</taxon>
        <taxon>Bugulidae</taxon>
        <taxon>Bugula</taxon>
    </lineage>
</organism>
<evidence type="ECO:0000256" key="7">
    <source>
        <dbReference type="SAM" id="MobiDB-lite"/>
    </source>
</evidence>
<keyword evidence="4 8" id="KW-1133">Transmembrane helix</keyword>
<feature type="transmembrane region" description="Helical" evidence="8">
    <location>
        <begin position="319"/>
        <end position="336"/>
    </location>
</feature>
<comment type="caution">
    <text evidence="9">The sequence shown here is derived from an EMBL/GenBank/DDBJ whole genome shotgun (WGS) entry which is preliminary data.</text>
</comment>
<protein>
    <submittedName>
        <fullName evidence="9">TMEM161B</fullName>
    </submittedName>
</protein>
<evidence type="ECO:0000256" key="3">
    <source>
        <dbReference type="ARBA" id="ARBA00022692"/>
    </source>
</evidence>
<keyword evidence="6" id="KW-0325">Glycoprotein</keyword>
<feature type="transmembrane region" description="Helical" evidence="8">
    <location>
        <begin position="140"/>
        <end position="162"/>
    </location>
</feature>